<dbReference type="eggNOG" id="COG1011">
    <property type="taxonomic scope" value="Bacteria"/>
</dbReference>
<dbReference type="NCBIfam" id="TIGR01509">
    <property type="entry name" value="HAD-SF-IA-v3"/>
    <property type="match status" value="1"/>
</dbReference>
<keyword evidence="2" id="KW-1185">Reference proteome</keyword>
<dbReference type="SUPFAM" id="SSF56784">
    <property type="entry name" value="HAD-like"/>
    <property type="match status" value="1"/>
</dbReference>
<dbReference type="SFLD" id="SFLDG01129">
    <property type="entry name" value="C1.5:_HAD__Beta-PGM__Phosphata"/>
    <property type="match status" value="1"/>
</dbReference>
<organism evidence="1 2">
    <name type="scientific">Saccharomonospora viridis (strain ATCC 15386 / DSM 43017 / JCM 3036 / CCUG 5913 / NBRC 12207 / NCIMB 9602 / P101)</name>
    <name type="common">Thermoactinomyces viridis</name>
    <dbReference type="NCBI Taxonomy" id="471857"/>
    <lineage>
        <taxon>Bacteria</taxon>
        <taxon>Bacillati</taxon>
        <taxon>Actinomycetota</taxon>
        <taxon>Actinomycetes</taxon>
        <taxon>Pseudonocardiales</taxon>
        <taxon>Pseudonocardiaceae</taxon>
        <taxon>Saccharomonospora</taxon>
    </lineage>
</organism>
<evidence type="ECO:0000313" key="2">
    <source>
        <dbReference type="Proteomes" id="UP000000841"/>
    </source>
</evidence>
<gene>
    <name evidence="1" type="ordered locus">Svir_38090</name>
</gene>
<dbReference type="Gene3D" id="3.40.50.1000">
    <property type="entry name" value="HAD superfamily/HAD-like"/>
    <property type="match status" value="1"/>
</dbReference>
<dbReference type="InterPro" id="IPR036412">
    <property type="entry name" value="HAD-like_sf"/>
</dbReference>
<dbReference type="PRINTS" id="PR00413">
    <property type="entry name" value="HADHALOGNASE"/>
</dbReference>
<dbReference type="InterPro" id="IPR006439">
    <property type="entry name" value="HAD-SF_hydro_IA"/>
</dbReference>
<dbReference type="KEGG" id="svi:Svir_38090"/>
<dbReference type="RefSeq" id="WP_015788062.1">
    <property type="nucleotide sequence ID" value="NC_013159.1"/>
</dbReference>
<sequence length="194" mass="21637">MTWVVFDYGEVICTRTEALPELAARLGVPPTDFESAYWEHRDAYDRGISDATYWKAVADTLGVDIDADTVAELTRIDVTGWARLHPDSAALLEELAHAGTRLALLSNAPASFARFAEQQPWAQHFHTRVFSADVGCAKPDAKIYELLVSRLDARPQDCVFFDDRSSNIEGARAVGLRAYLWQGADHARQVLTER</sequence>
<dbReference type="Proteomes" id="UP000000841">
    <property type="component" value="Chromosome"/>
</dbReference>
<protein>
    <submittedName>
        <fullName evidence="1">Haloacid dehalogenase superfamily protein, subfamily IA, variant 3 with third motif having DD or ED</fullName>
    </submittedName>
</protein>
<dbReference type="HOGENOM" id="CLU_045011_9_3_11"/>
<dbReference type="InterPro" id="IPR023214">
    <property type="entry name" value="HAD_sf"/>
</dbReference>
<accession>C7MRG7</accession>
<dbReference type="AlphaFoldDB" id="C7MRG7"/>
<name>C7MRG7_SACVD</name>
<dbReference type="STRING" id="471857.Svir_38090"/>
<dbReference type="EMBL" id="CP001683">
    <property type="protein sequence ID" value="ACU98753.1"/>
    <property type="molecule type" value="Genomic_DNA"/>
</dbReference>
<proteinExistence type="predicted"/>
<evidence type="ECO:0000313" key="1">
    <source>
        <dbReference type="EMBL" id="ACU98753.1"/>
    </source>
</evidence>
<dbReference type="CDD" id="cd02603">
    <property type="entry name" value="HAD_sEH-N_like"/>
    <property type="match status" value="1"/>
</dbReference>
<dbReference type="PANTHER" id="PTHR43611">
    <property type="entry name" value="ALPHA-D-GLUCOSE 1-PHOSPHATE PHOSPHATASE"/>
    <property type="match status" value="1"/>
</dbReference>
<reference evidence="1 2" key="1">
    <citation type="journal article" date="2009" name="Stand. Genomic Sci.">
        <title>Complete genome sequence of Saccharomonospora viridis type strain (P101).</title>
        <authorList>
            <person name="Pati A."/>
            <person name="Sikorski J."/>
            <person name="Nolan M."/>
            <person name="Lapidus A."/>
            <person name="Copeland A."/>
            <person name="Glavina Del Rio T."/>
            <person name="Lucas S."/>
            <person name="Chen F."/>
            <person name="Tice H."/>
            <person name="Pitluck S."/>
            <person name="Cheng J.F."/>
            <person name="Chertkov O."/>
            <person name="Brettin T."/>
            <person name="Han C."/>
            <person name="Detter J.C."/>
            <person name="Kuske C."/>
            <person name="Bruce D."/>
            <person name="Goodwin L."/>
            <person name="Chain P."/>
            <person name="D'haeseleer P."/>
            <person name="Chen A."/>
            <person name="Palaniappan K."/>
            <person name="Ivanova N."/>
            <person name="Mavromatis K."/>
            <person name="Mikhailova N."/>
            <person name="Rohde M."/>
            <person name="Tindall B.J."/>
            <person name="Goker M."/>
            <person name="Bristow J."/>
            <person name="Eisen J.A."/>
            <person name="Markowitz V."/>
            <person name="Hugenholtz P."/>
            <person name="Kyrpides N.C."/>
            <person name="Klenk H.P."/>
        </authorList>
    </citation>
    <scope>NUCLEOTIDE SEQUENCE [LARGE SCALE GENOMIC DNA]</scope>
    <source>
        <strain evidence="2">ATCC 15386 / DSM 43017 / JCM 3036 / NBRC 12207 / P101</strain>
    </source>
</reference>
<dbReference type="Pfam" id="PF00702">
    <property type="entry name" value="Hydrolase"/>
    <property type="match status" value="1"/>
</dbReference>
<dbReference type="PANTHER" id="PTHR43611:SF3">
    <property type="entry name" value="FLAVIN MONONUCLEOTIDE HYDROLASE 1, CHLOROPLATIC"/>
    <property type="match status" value="1"/>
</dbReference>
<dbReference type="SFLD" id="SFLDS00003">
    <property type="entry name" value="Haloacid_Dehalogenase"/>
    <property type="match status" value="1"/>
</dbReference>